<dbReference type="Pfam" id="PF01042">
    <property type="entry name" value="Ribonuc_L-PSP"/>
    <property type="match status" value="1"/>
</dbReference>
<reference evidence="2" key="1">
    <citation type="journal article" date="2019" name="G3 (Bethesda)">
        <title>Genome Assemblies of Two Rare Opportunistic Yeast Pathogens: Diutina rugosa (syn. Candida rugosa) and Trichomonascus ciferrii (syn. Candida ciferrii).</title>
        <authorList>
            <person name="Mixao V."/>
            <person name="Saus E."/>
            <person name="Hansen A.P."/>
            <person name="Lass-Florl C."/>
            <person name="Gabaldon T."/>
        </authorList>
    </citation>
    <scope>NUCLEOTIDE SEQUENCE</scope>
    <source>
        <strain evidence="2">CBS 4856</strain>
    </source>
</reference>
<dbReference type="AlphaFoldDB" id="A0A642UCZ9"/>
<comment type="caution">
    <text evidence="2">The sequence shown here is derived from an EMBL/GenBank/DDBJ whole genome shotgun (WGS) entry which is preliminary data.</text>
</comment>
<gene>
    <name evidence="2" type="ORF">TRICI_006814</name>
</gene>
<dbReference type="Proteomes" id="UP000761534">
    <property type="component" value="Unassembled WGS sequence"/>
</dbReference>
<comment type="similarity">
    <text evidence="1">Belongs to the RutC family.</text>
</comment>
<dbReference type="EMBL" id="SWFS01000572">
    <property type="protein sequence ID" value="KAA8896901.1"/>
    <property type="molecule type" value="Genomic_DNA"/>
</dbReference>
<organism evidence="2 3">
    <name type="scientific">Trichomonascus ciferrii</name>
    <dbReference type="NCBI Taxonomy" id="44093"/>
    <lineage>
        <taxon>Eukaryota</taxon>
        <taxon>Fungi</taxon>
        <taxon>Dikarya</taxon>
        <taxon>Ascomycota</taxon>
        <taxon>Saccharomycotina</taxon>
        <taxon>Dipodascomycetes</taxon>
        <taxon>Dipodascales</taxon>
        <taxon>Trichomonascaceae</taxon>
        <taxon>Trichomonascus</taxon>
        <taxon>Trichomonascus ciferrii complex</taxon>
    </lineage>
</organism>
<dbReference type="PANTHER" id="PTHR11803">
    <property type="entry name" value="2-IMINOBUTANOATE/2-IMINOPROPANOATE DEAMINASE RIDA"/>
    <property type="match status" value="1"/>
</dbReference>
<dbReference type="PANTHER" id="PTHR11803:SF58">
    <property type="entry name" value="PROTEIN HMF1-RELATED"/>
    <property type="match status" value="1"/>
</dbReference>
<dbReference type="OrthoDB" id="309640at2759"/>
<evidence type="ECO:0000313" key="3">
    <source>
        <dbReference type="Proteomes" id="UP000761534"/>
    </source>
</evidence>
<accession>A0A642UCZ9</accession>
<sequence length="106" mass="11843">MKANGFIYLSGYCGLTPDAKLVGEGDMKKQTDQVIKNLKVILEQEGSSLNKIVKTNIFITDMSRYKELNEVYSQYFTTHKPARSCVEVKSLPVPNAIVEIEAVALE</sequence>
<proteinExistence type="inferred from homology"/>
<dbReference type="CDD" id="cd00448">
    <property type="entry name" value="YjgF_YER057c_UK114_family"/>
    <property type="match status" value="1"/>
</dbReference>
<dbReference type="NCBIfam" id="TIGR00004">
    <property type="entry name" value="Rid family detoxifying hydrolase"/>
    <property type="match status" value="1"/>
</dbReference>
<protein>
    <submittedName>
        <fullName evidence="2">Uncharacterized protein</fullName>
    </submittedName>
</protein>
<dbReference type="InterPro" id="IPR006175">
    <property type="entry name" value="YjgF/YER057c/UK114"/>
</dbReference>
<dbReference type="SUPFAM" id="SSF55298">
    <property type="entry name" value="YjgF-like"/>
    <property type="match status" value="1"/>
</dbReference>
<dbReference type="InterPro" id="IPR019897">
    <property type="entry name" value="RidA_CS"/>
</dbReference>
<dbReference type="FunFam" id="3.30.1330.40:FF:000001">
    <property type="entry name" value="L-PSP family endoribonuclease"/>
    <property type="match status" value="1"/>
</dbReference>
<name>A0A642UCZ9_9ASCO</name>
<dbReference type="Gene3D" id="3.30.1330.40">
    <property type="entry name" value="RutC-like"/>
    <property type="match status" value="1"/>
</dbReference>
<dbReference type="GO" id="GO:0005829">
    <property type="term" value="C:cytosol"/>
    <property type="evidence" value="ECO:0007669"/>
    <property type="project" value="TreeGrafter"/>
</dbReference>
<dbReference type="InterPro" id="IPR035959">
    <property type="entry name" value="RutC-like_sf"/>
</dbReference>
<dbReference type="VEuPathDB" id="FungiDB:TRICI_006814"/>
<dbReference type="GO" id="GO:0019239">
    <property type="term" value="F:deaminase activity"/>
    <property type="evidence" value="ECO:0007669"/>
    <property type="project" value="TreeGrafter"/>
</dbReference>
<evidence type="ECO:0000313" key="2">
    <source>
        <dbReference type="EMBL" id="KAA8896901.1"/>
    </source>
</evidence>
<dbReference type="GO" id="GO:0005739">
    <property type="term" value="C:mitochondrion"/>
    <property type="evidence" value="ECO:0007669"/>
    <property type="project" value="UniProtKB-ARBA"/>
</dbReference>
<dbReference type="InterPro" id="IPR006056">
    <property type="entry name" value="RidA"/>
</dbReference>
<keyword evidence="3" id="KW-1185">Reference proteome</keyword>
<evidence type="ECO:0000256" key="1">
    <source>
        <dbReference type="ARBA" id="ARBA00010552"/>
    </source>
</evidence>
<dbReference type="PROSITE" id="PS01094">
    <property type="entry name" value="UPF0076"/>
    <property type="match status" value="1"/>
</dbReference>